<comment type="caution">
    <text evidence="6">The sequence shown here is derived from an EMBL/GenBank/DDBJ whole genome shotgun (WGS) entry which is preliminary data.</text>
</comment>
<dbReference type="GO" id="GO:0008726">
    <property type="term" value="F:alkanesulfonate monooxygenase activity"/>
    <property type="evidence" value="ECO:0007669"/>
    <property type="project" value="UniProtKB-EC"/>
</dbReference>
<evidence type="ECO:0000259" key="5">
    <source>
        <dbReference type="Pfam" id="PF00296"/>
    </source>
</evidence>
<sequence length="363" mass="39863">MTVEFIGLVSTQDASESLLAQGPVGDVQYVAASATAQENAGFDRVLIGYHSQSPDGFQIASQIAFNTETLSPLLAHRPGFVSPTVAARAFATLDQLSDGRLSINVISGGDDVEQARDGDYLSHDERYARTDEYLDVLKKTWSATAPFDHDGKYYQVRGLFNPVKPVGDIPIYFSGASDAAIRVAGKHADVYMLWGETVDSVRDVIRKVRAAAAEYGRENHIRFSLSFRPVLAHSEEAAWDRADRILQAARENLDKSDFFKRRPQQPQNEGSKRLLALAGEGRVADQRLWTEIAALTGARGNSTGLVGTPEQVAESLLAYYDLGVTTFLVRGFDPLEDAVLYGRHLIPLVRRLVAERAHERVAA</sequence>
<keyword evidence="2" id="KW-0288">FMN</keyword>
<feature type="domain" description="Luciferase-like" evidence="5">
    <location>
        <begin position="18"/>
        <end position="325"/>
    </location>
</feature>
<evidence type="ECO:0000313" key="7">
    <source>
        <dbReference type="Proteomes" id="UP000037939"/>
    </source>
</evidence>
<evidence type="ECO:0000313" key="6">
    <source>
        <dbReference type="EMBL" id="KPC55022.1"/>
    </source>
</evidence>
<dbReference type="OrthoDB" id="9814695at2"/>
<evidence type="ECO:0000256" key="4">
    <source>
        <dbReference type="ARBA" id="ARBA00023033"/>
    </source>
</evidence>
<accession>A0A0N1JTS5</accession>
<keyword evidence="3 6" id="KW-0560">Oxidoreductase</keyword>
<dbReference type="Proteomes" id="UP000037939">
    <property type="component" value="Unassembled WGS sequence"/>
</dbReference>
<dbReference type="EMBL" id="LAQT01000001">
    <property type="protein sequence ID" value="KPC55022.1"/>
    <property type="molecule type" value="Genomic_DNA"/>
</dbReference>
<dbReference type="Gene3D" id="3.20.20.30">
    <property type="entry name" value="Luciferase-like domain"/>
    <property type="match status" value="1"/>
</dbReference>
<gene>
    <name evidence="6" type="primary">msuD_2</name>
    <name evidence="6" type="ORF">WG78_00145</name>
</gene>
<evidence type="ECO:0000256" key="3">
    <source>
        <dbReference type="ARBA" id="ARBA00023002"/>
    </source>
</evidence>
<dbReference type="PANTHER" id="PTHR42847:SF9">
    <property type="entry name" value="BLL6451 PROTEIN"/>
    <property type="match status" value="1"/>
</dbReference>
<dbReference type="PANTHER" id="PTHR42847">
    <property type="entry name" value="ALKANESULFONATE MONOOXYGENASE"/>
    <property type="match status" value="1"/>
</dbReference>
<dbReference type="Pfam" id="PF00296">
    <property type="entry name" value="Bac_luciferase"/>
    <property type="match status" value="1"/>
</dbReference>
<dbReference type="RefSeq" id="WP_053935759.1">
    <property type="nucleotide sequence ID" value="NZ_LAQT01000001.1"/>
</dbReference>
<dbReference type="PATRIC" id="fig|857265.3.peg.30"/>
<protein>
    <submittedName>
        <fullName evidence="6">Methanesulfonate monooxygenase</fullName>
        <ecNumber evidence="6">1.14.14.5</ecNumber>
    </submittedName>
</protein>
<dbReference type="STRING" id="857265.WG78_00145"/>
<keyword evidence="7" id="KW-1185">Reference proteome</keyword>
<organism evidence="6 7">
    <name type="scientific">Amantichitinum ursilacus</name>
    <dbReference type="NCBI Taxonomy" id="857265"/>
    <lineage>
        <taxon>Bacteria</taxon>
        <taxon>Pseudomonadati</taxon>
        <taxon>Pseudomonadota</taxon>
        <taxon>Betaproteobacteria</taxon>
        <taxon>Neisseriales</taxon>
        <taxon>Chitinibacteraceae</taxon>
        <taxon>Amantichitinum</taxon>
    </lineage>
</organism>
<dbReference type="InterPro" id="IPR011251">
    <property type="entry name" value="Luciferase-like_dom"/>
</dbReference>
<dbReference type="InterPro" id="IPR050172">
    <property type="entry name" value="SsuD_RutA_monooxygenase"/>
</dbReference>
<dbReference type="CDD" id="cd01094">
    <property type="entry name" value="Alkanesulfonate_monoxygenase"/>
    <property type="match status" value="1"/>
</dbReference>
<reference evidence="6 7" key="1">
    <citation type="submission" date="2015-07" db="EMBL/GenBank/DDBJ databases">
        <title>Draft genome sequence of the Amantichitinum ursilacus IGB-41, a new chitin-degrading bacterium.</title>
        <authorList>
            <person name="Kirstahler P."/>
            <person name="Guenther M."/>
            <person name="Grumaz C."/>
            <person name="Rupp S."/>
            <person name="Zibek S."/>
            <person name="Sohn K."/>
        </authorList>
    </citation>
    <scope>NUCLEOTIDE SEQUENCE [LARGE SCALE GENOMIC DNA]</scope>
    <source>
        <strain evidence="6 7">IGB-41</strain>
    </source>
</reference>
<dbReference type="GO" id="GO:0046306">
    <property type="term" value="P:alkanesulfonate catabolic process"/>
    <property type="evidence" value="ECO:0007669"/>
    <property type="project" value="TreeGrafter"/>
</dbReference>
<dbReference type="InterPro" id="IPR036661">
    <property type="entry name" value="Luciferase-like_sf"/>
</dbReference>
<evidence type="ECO:0000256" key="1">
    <source>
        <dbReference type="ARBA" id="ARBA00022630"/>
    </source>
</evidence>
<keyword evidence="1" id="KW-0285">Flavoprotein</keyword>
<evidence type="ECO:0000256" key="2">
    <source>
        <dbReference type="ARBA" id="ARBA00022643"/>
    </source>
</evidence>
<keyword evidence="4 6" id="KW-0503">Monooxygenase</keyword>
<dbReference type="SUPFAM" id="SSF51679">
    <property type="entry name" value="Bacterial luciferase-like"/>
    <property type="match status" value="1"/>
</dbReference>
<name>A0A0N1JTS5_9NEIS</name>
<dbReference type="AlphaFoldDB" id="A0A0N1JTS5"/>
<proteinExistence type="predicted"/>
<dbReference type="EC" id="1.14.14.5" evidence="6"/>